<accession>D7G2A7</accession>
<dbReference type="OrthoDB" id="190242at2759"/>
<dbReference type="SMART" id="SM00757">
    <property type="entry name" value="CRA"/>
    <property type="match status" value="1"/>
</dbReference>
<dbReference type="SMART" id="SM00667">
    <property type="entry name" value="LisH"/>
    <property type="match status" value="1"/>
</dbReference>
<dbReference type="EMBL" id="FN649744">
    <property type="protein sequence ID" value="CBJ48784.1"/>
    <property type="molecule type" value="Genomic_DNA"/>
</dbReference>
<proteinExistence type="predicted"/>
<sequence length="237" mass="26149">MLQQKVIDSPSWDVRMKRCEVAKGELNELVMNYLIVEGYRDAAEHFVEESGTDAKVDLTTIEERVAIRKAMMQGNVVQAMKLANDLDPTMLDRDRELRFGLLKQRLLELVRRGDANEALTFAAQHLAPEGARDPAILRQIEEAVTLLAFEDAASSPLSGLLDMEQRHAAAGRLNAAVLQSQQQEKGPWLPDLLRQLVYTQNALSERVEFPRIEGIGGTKEGVGGTRSTGGGSAEGPR</sequence>
<organism evidence="3 4">
    <name type="scientific">Ectocarpus siliculosus</name>
    <name type="common">Brown alga</name>
    <name type="synonym">Conferva siliculosa</name>
    <dbReference type="NCBI Taxonomy" id="2880"/>
    <lineage>
        <taxon>Eukaryota</taxon>
        <taxon>Sar</taxon>
        <taxon>Stramenopiles</taxon>
        <taxon>Ochrophyta</taxon>
        <taxon>PX clade</taxon>
        <taxon>Phaeophyceae</taxon>
        <taxon>Ectocarpales</taxon>
        <taxon>Ectocarpaceae</taxon>
        <taxon>Ectocarpus</taxon>
    </lineage>
</organism>
<dbReference type="STRING" id="2880.D7G2A7"/>
<feature type="domain" description="CTLH" evidence="2">
    <location>
        <begin position="60"/>
        <end position="117"/>
    </location>
</feature>
<reference evidence="3 4" key="1">
    <citation type="journal article" date="2010" name="Nature">
        <title>The Ectocarpus genome and the independent evolution of multicellularity in brown algae.</title>
        <authorList>
            <person name="Cock J.M."/>
            <person name="Sterck L."/>
            <person name="Rouze P."/>
            <person name="Scornet D."/>
            <person name="Allen A.E."/>
            <person name="Amoutzias G."/>
            <person name="Anthouard V."/>
            <person name="Artiguenave F."/>
            <person name="Aury J.M."/>
            <person name="Badger J.H."/>
            <person name="Beszteri B."/>
            <person name="Billiau K."/>
            <person name="Bonnet E."/>
            <person name="Bothwell J.H."/>
            <person name="Bowler C."/>
            <person name="Boyen C."/>
            <person name="Brownlee C."/>
            <person name="Carrano C.J."/>
            <person name="Charrier B."/>
            <person name="Cho G.Y."/>
            <person name="Coelho S.M."/>
            <person name="Collen J."/>
            <person name="Corre E."/>
            <person name="Da Silva C."/>
            <person name="Delage L."/>
            <person name="Delaroque N."/>
            <person name="Dittami S.M."/>
            <person name="Doulbeau S."/>
            <person name="Elias M."/>
            <person name="Farnham G."/>
            <person name="Gachon C.M."/>
            <person name="Gschloessl B."/>
            <person name="Heesch S."/>
            <person name="Jabbari K."/>
            <person name="Jubin C."/>
            <person name="Kawai H."/>
            <person name="Kimura K."/>
            <person name="Kloareg B."/>
            <person name="Kupper F.C."/>
            <person name="Lang D."/>
            <person name="Le Bail A."/>
            <person name="Leblanc C."/>
            <person name="Lerouge P."/>
            <person name="Lohr M."/>
            <person name="Lopez P.J."/>
            <person name="Martens C."/>
            <person name="Maumus F."/>
            <person name="Michel G."/>
            <person name="Miranda-Saavedra D."/>
            <person name="Morales J."/>
            <person name="Moreau H."/>
            <person name="Motomura T."/>
            <person name="Nagasato C."/>
            <person name="Napoli C.A."/>
            <person name="Nelson D.R."/>
            <person name="Nyvall-Collen P."/>
            <person name="Peters A.F."/>
            <person name="Pommier C."/>
            <person name="Potin P."/>
            <person name="Poulain J."/>
            <person name="Quesneville H."/>
            <person name="Read B."/>
            <person name="Rensing S.A."/>
            <person name="Ritter A."/>
            <person name="Rousvoal S."/>
            <person name="Samanta M."/>
            <person name="Samson G."/>
            <person name="Schroeder D.C."/>
            <person name="Segurens B."/>
            <person name="Strittmatter M."/>
            <person name="Tonon T."/>
            <person name="Tregear J.W."/>
            <person name="Valentin K."/>
            <person name="von Dassow P."/>
            <person name="Yamagishi T."/>
            <person name="Van de Peer Y."/>
            <person name="Wincker P."/>
        </authorList>
    </citation>
    <scope>NUCLEOTIDE SEQUENCE [LARGE SCALE GENOMIC DNA]</scope>
    <source>
        <strain evidence="4">Ec32 / CCAP1310/4</strain>
    </source>
</reference>
<dbReference type="PANTHER" id="PTHR12864">
    <property type="entry name" value="RAN BINDING PROTEIN 9-RELATED"/>
    <property type="match status" value="1"/>
</dbReference>
<dbReference type="Pfam" id="PF10607">
    <property type="entry name" value="CTLH"/>
    <property type="match status" value="1"/>
</dbReference>
<dbReference type="Pfam" id="PF08513">
    <property type="entry name" value="LisH"/>
    <property type="match status" value="1"/>
</dbReference>
<dbReference type="InterPro" id="IPR006595">
    <property type="entry name" value="CTLH_C"/>
</dbReference>
<dbReference type="InterPro" id="IPR013144">
    <property type="entry name" value="CRA_dom"/>
</dbReference>
<dbReference type="InterPro" id="IPR006594">
    <property type="entry name" value="LisH"/>
</dbReference>
<feature type="region of interest" description="Disordered" evidence="1">
    <location>
        <begin position="214"/>
        <end position="237"/>
    </location>
</feature>
<dbReference type="InterPro" id="IPR024964">
    <property type="entry name" value="CTLH/CRA"/>
</dbReference>
<keyword evidence="4" id="KW-1185">Reference proteome</keyword>
<evidence type="ECO:0000256" key="1">
    <source>
        <dbReference type="SAM" id="MobiDB-lite"/>
    </source>
</evidence>
<protein>
    <recommendedName>
        <fullName evidence="2">CTLH domain-containing protein</fullName>
    </recommendedName>
</protein>
<name>D7G2A7_ECTSI</name>
<dbReference type="OMA" id="KMILWAQ"/>
<gene>
    <name evidence="3" type="ORF">Esi_0047_0091</name>
</gene>
<dbReference type="PROSITE" id="PS50896">
    <property type="entry name" value="LISH"/>
    <property type="match status" value="1"/>
</dbReference>
<dbReference type="InParanoid" id="D7G2A7"/>
<dbReference type="SMART" id="SM00668">
    <property type="entry name" value="CTLH"/>
    <property type="match status" value="1"/>
</dbReference>
<evidence type="ECO:0000259" key="2">
    <source>
        <dbReference type="PROSITE" id="PS50897"/>
    </source>
</evidence>
<dbReference type="eggNOG" id="KOG2659">
    <property type="taxonomic scope" value="Eukaryota"/>
</dbReference>
<evidence type="ECO:0000313" key="3">
    <source>
        <dbReference type="EMBL" id="CBJ48784.1"/>
    </source>
</evidence>
<dbReference type="PROSITE" id="PS50897">
    <property type="entry name" value="CTLH"/>
    <property type="match status" value="1"/>
</dbReference>
<dbReference type="Proteomes" id="UP000002630">
    <property type="component" value="Linkage Group LG19"/>
</dbReference>
<dbReference type="FunCoup" id="D7G2A7">
    <property type="interactions" value="372"/>
</dbReference>
<dbReference type="AlphaFoldDB" id="D7G2A7"/>
<dbReference type="InterPro" id="IPR050618">
    <property type="entry name" value="Ubq-SigPath_Reg"/>
</dbReference>
<dbReference type="EMBL" id="FN648674">
    <property type="protein sequence ID" value="CBJ48784.1"/>
    <property type="molecule type" value="Genomic_DNA"/>
</dbReference>
<evidence type="ECO:0000313" key="4">
    <source>
        <dbReference type="Proteomes" id="UP000002630"/>
    </source>
</evidence>